<keyword evidence="1" id="KW-1133">Transmembrane helix</keyword>
<dbReference type="AlphaFoldDB" id="A0A820W4C8"/>
<sequence>MKNEYRIFCNYAYRILFSVISLHYKGHFYNISSNLPRYDTYLPCDIEDYDENDKSPKVSLDLGDFTIFNFMPFSIMHPAYSIITKIFVTLECIVFIQVDYNIKRLIARMWHLRGIPDLPCPVVFF</sequence>
<keyword evidence="1" id="KW-0472">Membrane</keyword>
<name>A0A820W4C8_9BILA</name>
<dbReference type="Proteomes" id="UP000663862">
    <property type="component" value="Unassembled WGS sequence"/>
</dbReference>
<evidence type="ECO:0000313" key="3">
    <source>
        <dbReference type="Proteomes" id="UP000663862"/>
    </source>
</evidence>
<keyword evidence="1" id="KW-0812">Transmembrane</keyword>
<feature type="transmembrane region" description="Helical" evidence="1">
    <location>
        <begin position="7"/>
        <end position="24"/>
    </location>
</feature>
<dbReference type="EMBL" id="CAJOBQ010001726">
    <property type="protein sequence ID" value="CAF4511027.1"/>
    <property type="molecule type" value="Genomic_DNA"/>
</dbReference>
<evidence type="ECO:0000256" key="1">
    <source>
        <dbReference type="SAM" id="Phobius"/>
    </source>
</evidence>
<feature type="transmembrane region" description="Helical" evidence="1">
    <location>
        <begin position="79"/>
        <end position="100"/>
    </location>
</feature>
<protein>
    <submittedName>
        <fullName evidence="2">Uncharacterized protein</fullName>
    </submittedName>
</protein>
<comment type="caution">
    <text evidence="2">The sequence shown here is derived from an EMBL/GenBank/DDBJ whole genome shotgun (WGS) entry which is preliminary data.</text>
</comment>
<organism evidence="2 3">
    <name type="scientific">Rotaria socialis</name>
    <dbReference type="NCBI Taxonomy" id="392032"/>
    <lineage>
        <taxon>Eukaryota</taxon>
        <taxon>Metazoa</taxon>
        <taxon>Spiralia</taxon>
        <taxon>Gnathifera</taxon>
        <taxon>Rotifera</taxon>
        <taxon>Eurotatoria</taxon>
        <taxon>Bdelloidea</taxon>
        <taxon>Philodinida</taxon>
        <taxon>Philodinidae</taxon>
        <taxon>Rotaria</taxon>
    </lineage>
</organism>
<proteinExistence type="predicted"/>
<evidence type="ECO:0000313" key="2">
    <source>
        <dbReference type="EMBL" id="CAF4511027.1"/>
    </source>
</evidence>
<reference evidence="2" key="1">
    <citation type="submission" date="2021-02" db="EMBL/GenBank/DDBJ databases">
        <authorList>
            <person name="Nowell W R."/>
        </authorList>
    </citation>
    <scope>NUCLEOTIDE SEQUENCE</scope>
</reference>
<gene>
    <name evidence="2" type="ORF">TSG867_LOCUS21860</name>
</gene>
<accession>A0A820W4C8</accession>